<dbReference type="InterPro" id="IPR038257">
    <property type="entry name" value="CRISPR-assoc_Cas3_HD_sf"/>
</dbReference>
<evidence type="ECO:0000313" key="13">
    <source>
        <dbReference type="Proteomes" id="UP000321723"/>
    </source>
</evidence>
<feature type="domain" description="Helicase ATP-binding" evidence="10">
    <location>
        <begin position="293"/>
        <end position="511"/>
    </location>
</feature>
<dbReference type="InterPro" id="IPR054712">
    <property type="entry name" value="Cas3-like_dom"/>
</dbReference>
<dbReference type="NCBIfam" id="TIGR01596">
    <property type="entry name" value="cas3_HD"/>
    <property type="match status" value="1"/>
</dbReference>
<evidence type="ECO:0000313" key="12">
    <source>
        <dbReference type="EMBL" id="GEL46657.1"/>
    </source>
</evidence>
<keyword evidence="5" id="KW-0547">Nucleotide-binding</keyword>
<dbReference type="CDD" id="cd17930">
    <property type="entry name" value="DEXHc_cas3"/>
    <property type="match status" value="1"/>
</dbReference>
<evidence type="ECO:0000256" key="8">
    <source>
        <dbReference type="ARBA" id="ARBA00022840"/>
    </source>
</evidence>
<accession>A0A511FEA3</accession>
<dbReference type="Pfam" id="PF22590">
    <property type="entry name" value="Cas3-like_C_2"/>
    <property type="match status" value="1"/>
</dbReference>
<dbReference type="SUPFAM" id="SSF109604">
    <property type="entry name" value="HD-domain/PDEase-like"/>
    <property type="match status" value="1"/>
</dbReference>
<dbReference type="Pfam" id="PF18019">
    <property type="entry name" value="Cas3_HD"/>
    <property type="match status" value="1"/>
</dbReference>
<evidence type="ECO:0000256" key="5">
    <source>
        <dbReference type="ARBA" id="ARBA00022741"/>
    </source>
</evidence>
<evidence type="ECO:0000256" key="2">
    <source>
        <dbReference type="ARBA" id="ARBA00009046"/>
    </source>
</evidence>
<evidence type="ECO:0000256" key="7">
    <source>
        <dbReference type="ARBA" id="ARBA00022806"/>
    </source>
</evidence>
<comment type="similarity">
    <text evidence="2">In the central section; belongs to the CRISPR-associated helicase Cas3 family.</text>
</comment>
<dbReference type="Gene3D" id="3.40.50.300">
    <property type="entry name" value="P-loop containing nucleotide triphosphate hydrolases"/>
    <property type="match status" value="2"/>
</dbReference>
<dbReference type="PROSITE" id="PS51643">
    <property type="entry name" value="HD_CAS3"/>
    <property type="match status" value="1"/>
</dbReference>
<dbReference type="AlphaFoldDB" id="A0A511FEA3"/>
<dbReference type="SUPFAM" id="SSF52540">
    <property type="entry name" value="P-loop containing nucleoside triphosphate hydrolases"/>
    <property type="match status" value="1"/>
</dbReference>
<dbReference type="PANTHER" id="PTHR47963">
    <property type="entry name" value="DEAD-BOX ATP-DEPENDENT RNA HELICASE 47, MITOCHONDRIAL"/>
    <property type="match status" value="1"/>
</dbReference>
<dbReference type="GO" id="GO:0051607">
    <property type="term" value="P:defense response to virus"/>
    <property type="evidence" value="ECO:0007669"/>
    <property type="project" value="UniProtKB-KW"/>
</dbReference>
<evidence type="ECO:0000256" key="9">
    <source>
        <dbReference type="ARBA" id="ARBA00023118"/>
    </source>
</evidence>
<dbReference type="Gene3D" id="1.10.3210.30">
    <property type="match status" value="1"/>
</dbReference>
<keyword evidence="7" id="KW-0347">Helicase</keyword>
<keyword evidence="6" id="KW-0378">Hydrolase</keyword>
<keyword evidence="12" id="KW-0255">Endonuclease</keyword>
<dbReference type="PANTHER" id="PTHR47963:SF9">
    <property type="entry name" value="CRISPR-ASSOCIATED ENDONUCLEASE_HELICASE CAS3"/>
    <property type="match status" value="1"/>
</dbReference>
<dbReference type="GO" id="GO:0003724">
    <property type="term" value="F:RNA helicase activity"/>
    <property type="evidence" value="ECO:0007669"/>
    <property type="project" value="TreeGrafter"/>
</dbReference>
<keyword evidence="8" id="KW-0067">ATP-binding</keyword>
<proteinExistence type="inferred from homology"/>
<evidence type="ECO:0000256" key="6">
    <source>
        <dbReference type="ARBA" id="ARBA00022801"/>
    </source>
</evidence>
<dbReference type="InterPro" id="IPR041372">
    <property type="entry name" value="Cas3_C"/>
</dbReference>
<dbReference type="InterPro" id="IPR006474">
    <property type="entry name" value="Helicase_Cas3_CRISPR-ass_core"/>
</dbReference>
<evidence type="ECO:0000259" key="10">
    <source>
        <dbReference type="PROSITE" id="PS51192"/>
    </source>
</evidence>
<dbReference type="InterPro" id="IPR014001">
    <property type="entry name" value="Helicase_ATP-bd"/>
</dbReference>
<reference evidence="12 13" key="1">
    <citation type="submission" date="2019-07" db="EMBL/GenBank/DDBJ databases">
        <title>Whole genome shotgun sequence of Cellulomonas hominis NBRC 16055.</title>
        <authorList>
            <person name="Hosoyama A."/>
            <person name="Uohara A."/>
            <person name="Ohji S."/>
            <person name="Ichikawa N."/>
        </authorList>
    </citation>
    <scope>NUCLEOTIDE SEQUENCE [LARGE SCALE GENOMIC DNA]</scope>
    <source>
        <strain evidence="12 13">NBRC 16055</strain>
    </source>
</reference>
<keyword evidence="13" id="KW-1185">Reference proteome</keyword>
<dbReference type="Proteomes" id="UP000321723">
    <property type="component" value="Unassembled WGS sequence"/>
</dbReference>
<keyword evidence="3" id="KW-0540">Nuclease</keyword>
<dbReference type="InterPro" id="IPR050547">
    <property type="entry name" value="DEAD_box_RNA_helicases"/>
</dbReference>
<keyword evidence="4" id="KW-0479">Metal-binding</keyword>
<comment type="caution">
    <text evidence="12">The sequence shown here is derived from an EMBL/GenBank/DDBJ whole genome shotgun (WGS) entry which is preliminary data.</text>
</comment>
<protein>
    <submittedName>
        <fullName evidence="12">CRISPR-associated helicase/endonuclease Cas3</fullName>
    </submittedName>
</protein>
<keyword evidence="9" id="KW-0051">Antiviral defense</keyword>
<dbReference type="Pfam" id="PF18395">
    <property type="entry name" value="Cas3_C"/>
    <property type="match status" value="1"/>
</dbReference>
<dbReference type="GO" id="GO:0016787">
    <property type="term" value="F:hydrolase activity"/>
    <property type="evidence" value="ECO:0007669"/>
    <property type="project" value="UniProtKB-KW"/>
</dbReference>
<dbReference type="EMBL" id="BJVQ01000020">
    <property type="protein sequence ID" value="GEL46657.1"/>
    <property type="molecule type" value="Genomic_DNA"/>
</dbReference>
<dbReference type="InterPro" id="IPR006483">
    <property type="entry name" value="CRISPR-assoc_Cas3_HD"/>
</dbReference>
<dbReference type="GO" id="GO:0046872">
    <property type="term" value="F:metal ion binding"/>
    <property type="evidence" value="ECO:0007669"/>
    <property type="project" value="UniProtKB-KW"/>
</dbReference>
<evidence type="ECO:0000256" key="4">
    <source>
        <dbReference type="ARBA" id="ARBA00022723"/>
    </source>
</evidence>
<dbReference type="GO" id="GO:0003723">
    <property type="term" value="F:RNA binding"/>
    <property type="evidence" value="ECO:0007669"/>
    <property type="project" value="TreeGrafter"/>
</dbReference>
<dbReference type="RefSeq" id="WP_183834888.1">
    <property type="nucleotide sequence ID" value="NZ_BJVQ01000020.1"/>
</dbReference>
<feature type="domain" description="HD Cas3-type" evidence="11">
    <location>
        <begin position="17"/>
        <end position="218"/>
    </location>
</feature>
<evidence type="ECO:0000259" key="11">
    <source>
        <dbReference type="PROSITE" id="PS51643"/>
    </source>
</evidence>
<name>A0A511FEA3_9CELL</name>
<dbReference type="GO" id="GO:0004519">
    <property type="term" value="F:endonuclease activity"/>
    <property type="evidence" value="ECO:0007669"/>
    <property type="project" value="UniProtKB-KW"/>
</dbReference>
<evidence type="ECO:0000256" key="1">
    <source>
        <dbReference type="ARBA" id="ARBA00006847"/>
    </source>
</evidence>
<dbReference type="InterPro" id="IPR027417">
    <property type="entry name" value="P-loop_NTPase"/>
</dbReference>
<comment type="similarity">
    <text evidence="1">In the N-terminal section; belongs to the CRISPR-associated nuclease Cas3-HD family.</text>
</comment>
<dbReference type="PROSITE" id="PS51192">
    <property type="entry name" value="HELICASE_ATP_BIND_1"/>
    <property type="match status" value="1"/>
</dbReference>
<dbReference type="CDD" id="cd09641">
    <property type="entry name" value="Cas3''_I"/>
    <property type="match status" value="1"/>
</dbReference>
<evidence type="ECO:0000256" key="3">
    <source>
        <dbReference type="ARBA" id="ARBA00022722"/>
    </source>
</evidence>
<dbReference type="GO" id="GO:0005524">
    <property type="term" value="F:ATP binding"/>
    <property type="evidence" value="ECO:0007669"/>
    <property type="project" value="UniProtKB-KW"/>
</dbReference>
<sequence length="958" mass="103921">MLTLATTWAKSWPYDGEVEQWSPLWRHLDDAGDVAGLLFDRWLPPAVRDHLAAGAGGDPDRARRLLVWIAGVHDVGKATPAFAVQVRRLAARMERAGLRIGPAVQTDRSLLRHEIAGAAILDRWLRDRGDWSRRARRQVTGLVAGHHGSFPELSRITTAPRRPDLLGSGPWVEVQDALLDRAAERAGVDPADSSWSSLLLPQTVQMLLAGTVVMADWIASGDAFPLLDVDDVPAPPPAGAPNPRAEAGLRAVRLGRRWVPGPHPDDAGEWFRARFPWATAGPRPVQRAVAVLADEMTAPGLMIVEAPMGVGKTEAAFLAAETLARRTGATGCFVALPTQATSNAMFGRMLDWLERVPDESGAHAQSVALVHGKAALNDDLAALPFGVELRAPVYDDTGPHRARNGTVRPAVGEWTRGRKQAALSSFVVGTIDQVLFAALRARHTMLRHLSLVGKVVVIDEVHAADVYMSTFLDRALEWLGASGTPVVLMSATLPGARRADLYRAYERGRSGEATTGGTDELTGDIGYPCAVVTGEHGPRVHALPRGDDSRTVHVHRLTDDLPALGDLLADRLRDGGCAVVVRNTVRRAQETARYVAEILGADDVSVAHAGFLSVDRVATDRRLLEQFGPPGPGALRPQRHVVVATQVVEQSLDVDFDLMVTDVVPVDLLLQRLGRLHRHRRGTVESDRPAPLREAHAYVTGADWSTTPPAPERGTRAVYGTWLPWAGLAVLGTHLDGQPLRLPDDIAPLVQAAYADDVPVPDDWREPATTARDEFRRRQAERERAAAPFTIAPVRAAGTDLYDGARFSAGVVDEDSLQAQGFVRDGSDSIEVVVVQRGDDGVDRIPDWVPGGGEMLPLRAHPVPRDLARTLARCTLRLPYALCRPGVAERVIASLEQDYFEGWQRTPLLSGQLALVLDDDRSARLADHHLHYDLTLGLVVADDRPPTDHLVPKAPEAP</sequence>
<dbReference type="SMART" id="SM00487">
    <property type="entry name" value="DEXDc"/>
    <property type="match status" value="1"/>
</dbReference>
<dbReference type="NCBIfam" id="TIGR01587">
    <property type="entry name" value="cas3_core"/>
    <property type="match status" value="1"/>
</dbReference>
<organism evidence="12 13">
    <name type="scientific">Cellulomonas hominis</name>
    <dbReference type="NCBI Taxonomy" id="156981"/>
    <lineage>
        <taxon>Bacteria</taxon>
        <taxon>Bacillati</taxon>
        <taxon>Actinomycetota</taxon>
        <taxon>Actinomycetes</taxon>
        <taxon>Micrococcales</taxon>
        <taxon>Cellulomonadaceae</taxon>
        <taxon>Cellulomonas</taxon>
    </lineage>
</organism>
<gene>
    <name evidence="12" type="ORF">CHO01_17730</name>
</gene>